<evidence type="ECO:0000256" key="3">
    <source>
        <dbReference type="ARBA" id="ARBA00022833"/>
    </source>
</evidence>
<evidence type="ECO:0000256" key="4">
    <source>
        <dbReference type="ARBA" id="ARBA00023295"/>
    </source>
</evidence>
<evidence type="ECO:0000256" key="1">
    <source>
        <dbReference type="ARBA" id="ARBA00022723"/>
    </source>
</evidence>
<protein>
    <submittedName>
        <fullName evidence="7">Discoidin domain-containing protein</fullName>
    </submittedName>
</protein>
<evidence type="ECO:0000259" key="6">
    <source>
        <dbReference type="PROSITE" id="PS50022"/>
    </source>
</evidence>
<organism evidence="7 8">
    <name type="scientific">Cohnella hashimotonis</name>
    <dbReference type="NCBI Taxonomy" id="2826895"/>
    <lineage>
        <taxon>Bacteria</taxon>
        <taxon>Bacillati</taxon>
        <taxon>Bacillota</taxon>
        <taxon>Bacilli</taxon>
        <taxon>Bacillales</taxon>
        <taxon>Paenibacillaceae</taxon>
        <taxon>Cohnella</taxon>
    </lineage>
</organism>
<sequence>MRTIKACAAGTIVAIAALLGSDRSASASNAALPISYVAASSSQTGYEPAKAVDHVYDSGANRWAANAAPSAASPQWISFDLGSLKYAGAIEIFPEIGSGPKDFTIETSADGVSYTVQRTVHLTADKRTYSSWTPLKTRYIRVKATAGFGGKMQIREAYPFSEIYPYRVGTLAAGDPYDFSRLTEAGFDALKKANVQLVNMALGGYAPDYAAQILPNGGDPDVDANYHWAKADETVARFASHGFDMAFGQNIGLTTTAWPQLSDPMVDEHGNAFDTSIRGNPFASDYLTLSKAFVKKVAAHFADNPYVRSHLITGPGFFGGMEIFGGDIVNPSLYVYDDNAKARFREWLQAHYASLAALNSAWGTAYASWSGVQPPLPLRTGMTGAYDARQSWSDLMFWLRDYVVAFARQTASDVRAVTDKPLSVEIDGTNLFSPMESQASVGLVARVFGDYKPFVLAGSSSDEVFGSAALAAAARFYGYATAMDNANYESAEISDDTMFGLMSKGIGTFNNSNLAEDFIGSGWVGAPHTTGWDPSASYTPTHELNQFAEKTKRLLAVDPLPAQSDVAVYNSFYSSNYRKGYRYDDYMNIYDKDHGVGFNVRPFASWSHYIDSPDIVDDFLIEDGALSNYKLLVTANASLTLTSDTAQSNLLSWIQGGGAIVGFGKDSFNYKLNLSTRSISGGTNVSDWMMGLSGGAAATTTASRTASVAANKPAWLTSLKPGETATFAVEDGSQAQAFTSLVSGATPVLVDGSGRTIMAEYGYGAGKVLFSTIPVSDSELFHDEFMGKILHDFADHAGIVREVAYDGDRFHAAYMGTNKLDDSKVVVVADPKYMAGGQYSSNGEVADPQYQGNGQTMTIKTGAGLNGQAVTLDVTTPWNHVSGGTIRETSLNTPQKLITYTASSSQPLTLQALPYGYLPIAGVSAGMADTPYTPDKVADGLKEDSGYWLGGGASVANPQVLTVDLGKAYPVAGMDLYPYADADENELFSFEDGRYDGWTVTGAAFGTAPSSGTHGGSVTNIKGKFWADSRWGDDSITGKLRSPKFMIDKDVLSLRIAGYDGPAGTNGQNYIMIKRASDNTPLYVVRPPQSNALVPRQLDVQASIGTEVYLEATDADVDAAYGWIGFDSVSLSNYKDKGAVADFSFEQGTFAGWSASGAAFGTAPSSADHGGTVTGVRGVYWADSLAGGQAATGTLNSRQFLPEKQLLTFRIAGFDGTSGTDGKNFVYLRRASDDAILLTAKPPQSGSFKLVNWDVSAYMGTRVYMQAVDGNGGSADAWLGIDDVRYSGDLGFERGTYAGWTVTGTGFGLSPTYQKTDPTRPWGKTVASVPGYDGKYFASTHAAGSTATGILTSRSFVVDKPILSFRGAGYDGPGGSNNQNYYWLMRASDDTPLIVGKPPQSDHFTTTYWDVSAYIGEEVYFKVEDTDASDGSAGWIAFDDLQLLGNFDFEIGTWAGWTTTGTAFGSFPLLYDPNGSVSGFRGSRYAASYLNGNAPTGTLTSERFTLESGTFSFRKAGYDGPSGTNDQNFYYLRRASDDAILFSAKPPQSDSFVTETWDVSAYVGTKVYFQAVDGAADSWLAVDDIQWRGAGPKTFAVQVSSDGTTWSAPVLTVADQGNRFGSYSWTPANGRYIRLSITEGYGDQVAIKELAFRQALKELPIAAATASSEGAGYEAGKAMDGIADSDSNMWSSVGAPPSWIQFDLGAVKSVGAVEVFARNSAFAQKLGPAEFSVKVSADGVGWTTVYIAKNNGENDTTYTFPAASARYVRLDIASGWNGTSQIREVKIFE</sequence>
<keyword evidence="8" id="KW-1185">Reference proteome</keyword>
<dbReference type="SUPFAM" id="SSF49785">
    <property type="entry name" value="Galactose-binding domain-like"/>
    <property type="match status" value="4"/>
</dbReference>
<dbReference type="EMBL" id="JAGRPV010000001">
    <property type="protein sequence ID" value="MDI4644486.1"/>
    <property type="molecule type" value="Genomic_DNA"/>
</dbReference>
<dbReference type="PANTHER" id="PTHR36447:SF2">
    <property type="entry name" value="BETA-GALACTOSIDASE YESZ"/>
    <property type="match status" value="1"/>
</dbReference>
<feature type="domain" description="F5/8 type C" evidence="6">
    <location>
        <begin position="1645"/>
        <end position="1789"/>
    </location>
</feature>
<name>A0ABT6TCD2_9BACL</name>
<dbReference type="PANTHER" id="PTHR36447">
    <property type="entry name" value="BETA-GALACTOSIDASE GANA"/>
    <property type="match status" value="1"/>
</dbReference>
<keyword evidence="2" id="KW-0378">Hydrolase</keyword>
<dbReference type="InterPro" id="IPR003476">
    <property type="entry name" value="Glyco_hydro_42"/>
</dbReference>
<dbReference type="InterPro" id="IPR013529">
    <property type="entry name" value="Glyco_hydro_42_N"/>
</dbReference>
<dbReference type="Proteomes" id="UP001161691">
    <property type="component" value="Unassembled WGS sequence"/>
</dbReference>
<dbReference type="Gene3D" id="2.60.120.260">
    <property type="entry name" value="Galactose-binding domain-like"/>
    <property type="match status" value="4"/>
</dbReference>
<dbReference type="SUPFAM" id="SSF52317">
    <property type="entry name" value="Class I glutamine amidotransferase-like"/>
    <property type="match status" value="1"/>
</dbReference>
<dbReference type="InterPro" id="IPR000421">
    <property type="entry name" value="FA58C"/>
</dbReference>
<keyword evidence="5" id="KW-0732">Signal</keyword>
<accession>A0ABT6TCD2</accession>
<comment type="caution">
    <text evidence="7">The sequence shown here is derived from an EMBL/GenBank/DDBJ whole genome shotgun (WGS) entry which is preliminary data.</text>
</comment>
<dbReference type="PROSITE" id="PS50022">
    <property type="entry name" value="FA58C_3"/>
    <property type="match status" value="3"/>
</dbReference>
<dbReference type="InterPro" id="IPR017853">
    <property type="entry name" value="GH"/>
</dbReference>
<feature type="domain" description="F5/8 type C" evidence="6">
    <location>
        <begin position="20"/>
        <end position="161"/>
    </location>
</feature>
<dbReference type="Pfam" id="PF00754">
    <property type="entry name" value="F5_F8_type_C"/>
    <property type="match status" value="2"/>
</dbReference>
<keyword evidence="3" id="KW-0862">Zinc</keyword>
<dbReference type="RefSeq" id="WP_282907486.1">
    <property type="nucleotide sequence ID" value="NZ_JAGRPV010000001.1"/>
</dbReference>
<gene>
    <name evidence="7" type="ORF">KB449_05900</name>
</gene>
<reference evidence="7" key="1">
    <citation type="submission" date="2023-04" db="EMBL/GenBank/DDBJ databases">
        <title>Comparative genomic analysis of Cohnella hashimotonis sp. nov., isolated from the International Space Station.</title>
        <authorList>
            <person name="Venkateswaran K."/>
            <person name="Simpson A."/>
        </authorList>
    </citation>
    <scope>NUCLEOTIDE SEQUENCE</scope>
    <source>
        <strain evidence="7">F6_2S_P_1</strain>
    </source>
</reference>
<dbReference type="Pfam" id="PF02449">
    <property type="entry name" value="Glyco_hydro_42"/>
    <property type="match status" value="1"/>
</dbReference>
<evidence type="ECO:0000313" key="8">
    <source>
        <dbReference type="Proteomes" id="UP001161691"/>
    </source>
</evidence>
<dbReference type="SUPFAM" id="SSF51445">
    <property type="entry name" value="(Trans)glycosidases"/>
    <property type="match status" value="1"/>
</dbReference>
<feature type="signal peptide" evidence="5">
    <location>
        <begin position="1"/>
        <end position="27"/>
    </location>
</feature>
<evidence type="ECO:0000256" key="2">
    <source>
        <dbReference type="ARBA" id="ARBA00022801"/>
    </source>
</evidence>
<keyword evidence="4" id="KW-0326">Glycosidase</keyword>
<keyword evidence="1" id="KW-0479">Metal-binding</keyword>
<dbReference type="InterPro" id="IPR008979">
    <property type="entry name" value="Galactose-bd-like_sf"/>
</dbReference>
<evidence type="ECO:0000313" key="7">
    <source>
        <dbReference type="EMBL" id="MDI4644486.1"/>
    </source>
</evidence>
<feature type="chain" id="PRO_5045289605" evidence="5">
    <location>
        <begin position="28"/>
        <end position="1789"/>
    </location>
</feature>
<evidence type="ECO:0000256" key="5">
    <source>
        <dbReference type="SAM" id="SignalP"/>
    </source>
</evidence>
<proteinExistence type="predicted"/>
<dbReference type="Gene3D" id="3.20.20.80">
    <property type="entry name" value="Glycosidases"/>
    <property type="match status" value="1"/>
</dbReference>
<feature type="domain" description="F5/8 type C" evidence="6">
    <location>
        <begin position="903"/>
        <end position="999"/>
    </location>
</feature>
<dbReference type="InterPro" id="IPR029062">
    <property type="entry name" value="Class_I_gatase-like"/>
</dbReference>